<name>A0A1I7YZQ4_9BILA</name>
<accession>A0A1I7YZQ4</accession>
<dbReference type="WBParaSite" id="L893_g21463.t1">
    <property type="protein sequence ID" value="L893_g21463.t1"/>
    <property type="gene ID" value="L893_g21463"/>
</dbReference>
<reference evidence="2" key="1">
    <citation type="submission" date="2016-11" db="UniProtKB">
        <authorList>
            <consortium name="WormBaseParasite"/>
        </authorList>
    </citation>
    <scope>IDENTIFICATION</scope>
</reference>
<evidence type="ECO:0000313" key="1">
    <source>
        <dbReference type="Proteomes" id="UP000095287"/>
    </source>
</evidence>
<dbReference type="Proteomes" id="UP000095287">
    <property type="component" value="Unplaced"/>
</dbReference>
<protein>
    <submittedName>
        <fullName evidence="2">Uncharacterized protein</fullName>
    </submittedName>
</protein>
<organism evidence="1 2">
    <name type="scientific">Steinernema glaseri</name>
    <dbReference type="NCBI Taxonomy" id="37863"/>
    <lineage>
        <taxon>Eukaryota</taxon>
        <taxon>Metazoa</taxon>
        <taxon>Ecdysozoa</taxon>
        <taxon>Nematoda</taxon>
        <taxon>Chromadorea</taxon>
        <taxon>Rhabditida</taxon>
        <taxon>Tylenchina</taxon>
        <taxon>Panagrolaimomorpha</taxon>
        <taxon>Strongyloidoidea</taxon>
        <taxon>Steinernematidae</taxon>
        <taxon>Steinernema</taxon>
    </lineage>
</organism>
<keyword evidence="1" id="KW-1185">Reference proteome</keyword>
<evidence type="ECO:0000313" key="2">
    <source>
        <dbReference type="WBParaSite" id="L893_g21463.t1"/>
    </source>
</evidence>
<dbReference type="AlphaFoldDB" id="A0A1I7YZQ4"/>
<proteinExistence type="predicted"/>
<sequence>MADERRCYVVGDERGGEGRSVSSTEQAHRLVYGLKKLSKPPWPCGLKEKASVSGAEDCGFESRQGPIFFWCTSRHC</sequence>